<feature type="domain" description="Glycosyltransferase 2-like" evidence="1">
    <location>
        <begin position="6"/>
        <end position="130"/>
    </location>
</feature>
<dbReference type="PANTHER" id="PTHR43685:SF11">
    <property type="entry name" value="GLYCOSYLTRANSFERASE TAGX-RELATED"/>
    <property type="match status" value="1"/>
</dbReference>
<evidence type="ECO:0000313" key="3">
    <source>
        <dbReference type="Proteomes" id="UP000197468"/>
    </source>
</evidence>
<comment type="caution">
    <text evidence="2">The sequence shown here is derived from an EMBL/GenBank/DDBJ whole genome shotgun (WGS) entry which is preliminary data.</text>
</comment>
<dbReference type="AlphaFoldDB" id="A0A246JLT7"/>
<dbReference type="InterPro" id="IPR050834">
    <property type="entry name" value="Glycosyltransf_2"/>
</dbReference>
<dbReference type="CDD" id="cd00761">
    <property type="entry name" value="Glyco_tranf_GTA_type"/>
    <property type="match status" value="1"/>
</dbReference>
<dbReference type="Pfam" id="PF00535">
    <property type="entry name" value="Glycos_transf_2"/>
    <property type="match status" value="1"/>
</dbReference>
<dbReference type="RefSeq" id="WP_088382737.1">
    <property type="nucleotide sequence ID" value="NZ_NIOF01000001.1"/>
</dbReference>
<evidence type="ECO:0000259" key="1">
    <source>
        <dbReference type="Pfam" id="PF00535"/>
    </source>
</evidence>
<dbReference type="Gene3D" id="3.90.550.10">
    <property type="entry name" value="Spore Coat Polysaccharide Biosynthesis Protein SpsA, Chain A"/>
    <property type="match status" value="1"/>
</dbReference>
<name>A0A246JLT7_9BURK</name>
<keyword evidence="3" id="KW-1185">Reference proteome</keyword>
<dbReference type="InterPro" id="IPR001173">
    <property type="entry name" value="Glyco_trans_2-like"/>
</dbReference>
<gene>
    <name evidence="2" type="ORF">CDN99_03775</name>
</gene>
<dbReference type="EMBL" id="NIOF01000001">
    <property type="protein sequence ID" value="OWQ93591.1"/>
    <property type="molecule type" value="Genomic_DNA"/>
</dbReference>
<dbReference type="OrthoDB" id="433681at2"/>
<accession>A0A246JLT7</accession>
<dbReference type="Proteomes" id="UP000197468">
    <property type="component" value="Unassembled WGS sequence"/>
</dbReference>
<protein>
    <recommendedName>
        <fullName evidence="1">Glycosyltransferase 2-like domain-containing protein</fullName>
    </recommendedName>
</protein>
<evidence type="ECO:0000313" key="2">
    <source>
        <dbReference type="EMBL" id="OWQ93591.1"/>
    </source>
</evidence>
<sequence length="313" mass="34668">MGSLISVVIPLYDKERHIARAIDSVLAQGHRDFELIVVDDGSRDGGAAVVQAYADPRVRLERQPNGGVSVARNRGVALSRAPLIAFLDADDAWEPDFLQNVAALAERHPGAVAVAMNYEIVAPSGARSLGVDPARAPSQLLDPLAYFRIGKHGSPVFSSSVAVRRDALLAAGGFPEGVRLGEDIDTWLRLLFQGPIVFDARPGGMYFNDATNRALNTHAPPARYVFFDTIDRWLAQHPGRADERREAEEFKNFFRLLHAHHQIRWGDAAVGRQLLRETRTETFRREKLRLSVLSLVPRACYVALSRLKHAVRS</sequence>
<dbReference type="PANTHER" id="PTHR43685">
    <property type="entry name" value="GLYCOSYLTRANSFERASE"/>
    <property type="match status" value="1"/>
</dbReference>
<dbReference type="InterPro" id="IPR029044">
    <property type="entry name" value="Nucleotide-diphossugar_trans"/>
</dbReference>
<dbReference type="SUPFAM" id="SSF53448">
    <property type="entry name" value="Nucleotide-diphospho-sugar transferases"/>
    <property type="match status" value="1"/>
</dbReference>
<proteinExistence type="predicted"/>
<reference evidence="2 3" key="1">
    <citation type="journal article" date="2008" name="Int. J. Syst. Evol. Microbiol.">
        <title>Description of Roseateles aquatilis sp. nov. and Roseateles terrae sp. nov., in the class Betaproteobacteria, and emended description of the genus Roseateles.</title>
        <authorList>
            <person name="Gomila M."/>
            <person name="Bowien B."/>
            <person name="Falsen E."/>
            <person name="Moore E.R."/>
            <person name="Lalucat J."/>
        </authorList>
    </citation>
    <scope>NUCLEOTIDE SEQUENCE [LARGE SCALE GENOMIC DNA]</scope>
    <source>
        <strain evidence="2 3">CCUG 48205</strain>
    </source>
</reference>
<organism evidence="2 3">
    <name type="scientific">Roseateles aquatilis</name>
    <dbReference type="NCBI Taxonomy" id="431061"/>
    <lineage>
        <taxon>Bacteria</taxon>
        <taxon>Pseudomonadati</taxon>
        <taxon>Pseudomonadota</taxon>
        <taxon>Betaproteobacteria</taxon>
        <taxon>Burkholderiales</taxon>
        <taxon>Sphaerotilaceae</taxon>
        <taxon>Roseateles</taxon>
    </lineage>
</organism>